<dbReference type="AlphaFoldDB" id="A0A392RPM1"/>
<evidence type="ECO:0000313" key="2">
    <source>
        <dbReference type="Proteomes" id="UP000265520"/>
    </source>
</evidence>
<dbReference type="EMBL" id="LXQA010252603">
    <property type="protein sequence ID" value="MCI38157.1"/>
    <property type="molecule type" value="Genomic_DNA"/>
</dbReference>
<accession>A0A392RPM1</accession>
<evidence type="ECO:0000313" key="1">
    <source>
        <dbReference type="EMBL" id="MCI38157.1"/>
    </source>
</evidence>
<feature type="non-terminal residue" evidence="1">
    <location>
        <position position="70"/>
    </location>
</feature>
<comment type="caution">
    <text evidence="1">The sequence shown here is derived from an EMBL/GenBank/DDBJ whole genome shotgun (WGS) entry which is preliminary data.</text>
</comment>
<organism evidence="1 2">
    <name type="scientific">Trifolium medium</name>
    <dbReference type="NCBI Taxonomy" id="97028"/>
    <lineage>
        <taxon>Eukaryota</taxon>
        <taxon>Viridiplantae</taxon>
        <taxon>Streptophyta</taxon>
        <taxon>Embryophyta</taxon>
        <taxon>Tracheophyta</taxon>
        <taxon>Spermatophyta</taxon>
        <taxon>Magnoliopsida</taxon>
        <taxon>eudicotyledons</taxon>
        <taxon>Gunneridae</taxon>
        <taxon>Pentapetalae</taxon>
        <taxon>rosids</taxon>
        <taxon>fabids</taxon>
        <taxon>Fabales</taxon>
        <taxon>Fabaceae</taxon>
        <taxon>Papilionoideae</taxon>
        <taxon>50 kb inversion clade</taxon>
        <taxon>NPAAA clade</taxon>
        <taxon>Hologalegina</taxon>
        <taxon>IRL clade</taxon>
        <taxon>Trifolieae</taxon>
        <taxon>Trifolium</taxon>
    </lineage>
</organism>
<dbReference type="Proteomes" id="UP000265520">
    <property type="component" value="Unassembled WGS sequence"/>
</dbReference>
<reference evidence="1 2" key="1">
    <citation type="journal article" date="2018" name="Front. Plant Sci.">
        <title>Red Clover (Trifolium pratense) and Zigzag Clover (T. medium) - A Picture of Genomic Similarities and Differences.</title>
        <authorList>
            <person name="Dluhosova J."/>
            <person name="Istvanek J."/>
            <person name="Nedelnik J."/>
            <person name="Repkova J."/>
        </authorList>
    </citation>
    <scope>NUCLEOTIDE SEQUENCE [LARGE SCALE GENOMIC DNA]</scope>
    <source>
        <strain evidence="2">cv. 10/8</strain>
        <tissue evidence="1">Leaf</tissue>
    </source>
</reference>
<keyword evidence="2" id="KW-1185">Reference proteome</keyword>
<sequence length="70" mass="7727">MRCRKIQIWPYQVRNPFFLQFFIPSPGVCRDGSEMQRAVPSAKPGVALTLLICGTPGLTVATSHSSVAHR</sequence>
<proteinExistence type="predicted"/>
<name>A0A392RPM1_9FABA</name>
<protein>
    <submittedName>
        <fullName evidence="1">Uncharacterized protein</fullName>
    </submittedName>
</protein>